<evidence type="ECO:0000256" key="1">
    <source>
        <dbReference type="SAM" id="SignalP"/>
    </source>
</evidence>
<keyword evidence="4" id="KW-1185">Reference proteome</keyword>
<evidence type="ECO:0000313" key="4">
    <source>
        <dbReference type="Proteomes" id="UP000503088"/>
    </source>
</evidence>
<dbReference type="AlphaFoldDB" id="A0A7D3Y8J6"/>
<dbReference type="Pfam" id="PF10648">
    <property type="entry name" value="Gmad2"/>
    <property type="match status" value="2"/>
</dbReference>
<keyword evidence="1" id="KW-0732">Signal</keyword>
<dbReference type="InterPro" id="IPR018911">
    <property type="entry name" value="Gmad2_Ig-like_dom"/>
</dbReference>
<feature type="chain" id="PRO_5028961872" description="Bacterial spore germination immunoglobulin-like domain-containing protein" evidence="1">
    <location>
        <begin position="26"/>
        <end position="235"/>
    </location>
</feature>
<name>A0A7D3Y8J6_9BACL</name>
<proteinExistence type="predicted"/>
<feature type="signal peptide" evidence="1">
    <location>
        <begin position="1"/>
        <end position="25"/>
    </location>
</feature>
<organism evidence="3 4">
    <name type="scientific">Kroppenstedtia pulmonis</name>
    <dbReference type="NCBI Taxonomy" id="1380685"/>
    <lineage>
        <taxon>Bacteria</taxon>
        <taxon>Bacillati</taxon>
        <taxon>Bacillota</taxon>
        <taxon>Bacilli</taxon>
        <taxon>Bacillales</taxon>
        <taxon>Thermoactinomycetaceae</taxon>
        <taxon>Kroppenstedtia</taxon>
    </lineage>
</organism>
<accession>A0A7D3Y8J6</accession>
<evidence type="ECO:0000259" key="2">
    <source>
        <dbReference type="Pfam" id="PF10648"/>
    </source>
</evidence>
<feature type="domain" description="Bacterial spore germination immunoglobulin-like" evidence="2">
    <location>
        <begin position="150"/>
        <end position="219"/>
    </location>
</feature>
<reference evidence="3 4" key="1">
    <citation type="submission" date="2020-01" db="EMBL/GenBank/DDBJ databases">
        <authorList>
            <person name="Gulvik C.A."/>
            <person name="Batra D.G."/>
        </authorList>
    </citation>
    <scope>NUCLEOTIDE SEQUENCE [LARGE SCALE GENOMIC DNA]</scope>
    <source>
        <strain evidence="3 4">W9323</strain>
    </source>
</reference>
<feature type="domain" description="Bacterial spore germination immunoglobulin-like" evidence="2">
    <location>
        <begin position="45"/>
        <end position="116"/>
    </location>
</feature>
<dbReference type="EMBL" id="CP048104">
    <property type="protein sequence ID" value="QKG83661.1"/>
    <property type="molecule type" value="Genomic_DNA"/>
</dbReference>
<sequence length="235" mass="26385">MRKKWLCLLAILALAVSAFPLTASADHSQEDSFRQVVVSDPVVEYVVRGKARVFEGIYHYRVKNGNKTITEGWGSTDEGGPAWGSFKQVLHLPKGEFAKKEDLTLELYEGSEKDGSEVHRLSLPLQEGSYTKENNGFKSIQINHPQVIYHVSGKARVFEGTYQYAVSDGHDYLVKGVGRASRGEPDWGKFEETIRIPVETMPVNGTLILELYAMDKKSGQPVYSHHVVMDQTPWQ</sequence>
<gene>
    <name evidence="3" type="ORF">GXN76_03680</name>
</gene>
<dbReference type="KEGG" id="kpul:GXN76_03680"/>
<protein>
    <recommendedName>
        <fullName evidence="2">Bacterial spore germination immunoglobulin-like domain-containing protein</fullName>
    </recommendedName>
</protein>
<evidence type="ECO:0000313" key="3">
    <source>
        <dbReference type="EMBL" id="QKG83661.1"/>
    </source>
</evidence>
<dbReference type="RefSeq" id="WP_173220610.1">
    <property type="nucleotide sequence ID" value="NZ_CP048104.1"/>
</dbReference>
<dbReference type="Proteomes" id="UP000503088">
    <property type="component" value="Chromosome"/>
</dbReference>